<evidence type="ECO:0000313" key="1">
    <source>
        <dbReference type="EMBL" id="MCH1625351.1"/>
    </source>
</evidence>
<name>A0AAW5DXH0_9BACI</name>
<organism evidence="1 2">
    <name type="scientific">Fredinandcohnia quinoae</name>
    <dbReference type="NCBI Taxonomy" id="2918902"/>
    <lineage>
        <taxon>Bacteria</taxon>
        <taxon>Bacillati</taxon>
        <taxon>Bacillota</taxon>
        <taxon>Bacilli</taxon>
        <taxon>Bacillales</taxon>
        <taxon>Bacillaceae</taxon>
        <taxon>Fredinandcohnia</taxon>
    </lineage>
</organism>
<dbReference type="EMBL" id="JAKTTI010000010">
    <property type="protein sequence ID" value="MCH1625351.1"/>
    <property type="molecule type" value="Genomic_DNA"/>
</dbReference>
<dbReference type="RefSeq" id="WP_240254685.1">
    <property type="nucleotide sequence ID" value="NZ_JAKTTI010000010.1"/>
</dbReference>
<dbReference type="Proteomes" id="UP001431131">
    <property type="component" value="Unassembled WGS sequence"/>
</dbReference>
<proteinExistence type="predicted"/>
<sequence>MKNGKILIVGFFILMALLVGCSSIEDEAKETNKAVEQTFKAEPNKTNNEYEDIAYYLPKDMKIDKKGDNNLIFKKGDQIFILFVNPNEGKASDAMYQSIQSKDSKFEIDKTFKDKDRFGYVKAYEIDDKLYLLSVGIGGVKMTTETKVSDITENATEMMKVVSSVKY</sequence>
<keyword evidence="2" id="KW-1185">Reference proteome</keyword>
<dbReference type="AlphaFoldDB" id="A0AAW5DXH0"/>
<dbReference type="PROSITE" id="PS51257">
    <property type="entry name" value="PROKAR_LIPOPROTEIN"/>
    <property type="match status" value="1"/>
</dbReference>
<evidence type="ECO:0008006" key="3">
    <source>
        <dbReference type="Google" id="ProtNLM"/>
    </source>
</evidence>
<accession>A0AAW5DXH0</accession>
<evidence type="ECO:0000313" key="2">
    <source>
        <dbReference type="Proteomes" id="UP001431131"/>
    </source>
</evidence>
<comment type="caution">
    <text evidence="1">The sequence shown here is derived from an EMBL/GenBank/DDBJ whole genome shotgun (WGS) entry which is preliminary data.</text>
</comment>
<reference evidence="1" key="1">
    <citation type="submission" date="2022-02" db="EMBL/GenBank/DDBJ databases">
        <title>Fredinandcohnia quinoae sp. nov. isolated from Chenopodium quinoa seeds.</title>
        <authorList>
            <person name="Saati-Santamaria Z."/>
            <person name="Flores-Felix J.D."/>
            <person name="Igual J.M."/>
            <person name="Velazquez E."/>
            <person name="Garcia-Fraile P."/>
            <person name="Martinez-Molina E."/>
        </authorList>
    </citation>
    <scope>NUCLEOTIDE SEQUENCE</scope>
    <source>
        <strain evidence="1">SECRCQ15</strain>
    </source>
</reference>
<protein>
    <recommendedName>
        <fullName evidence="3">DUF4367 domain-containing protein</fullName>
    </recommendedName>
</protein>
<gene>
    <name evidence="1" type="ORF">MJG50_08440</name>
</gene>